<dbReference type="Proteomes" id="UP000682733">
    <property type="component" value="Unassembled WGS sequence"/>
</dbReference>
<dbReference type="InterPro" id="IPR043128">
    <property type="entry name" value="Rev_trsase/Diguanyl_cyclase"/>
</dbReference>
<organism evidence="5 7">
    <name type="scientific">Didymodactylos carnosus</name>
    <dbReference type="NCBI Taxonomy" id="1234261"/>
    <lineage>
        <taxon>Eukaryota</taxon>
        <taxon>Metazoa</taxon>
        <taxon>Spiralia</taxon>
        <taxon>Gnathifera</taxon>
        <taxon>Rotifera</taxon>
        <taxon>Eurotatoria</taxon>
        <taxon>Bdelloidea</taxon>
        <taxon>Philodinida</taxon>
        <taxon>Philodinidae</taxon>
        <taxon>Didymodactylos</taxon>
    </lineage>
</organism>
<evidence type="ECO:0000256" key="1">
    <source>
        <dbReference type="ARBA" id="ARBA00023268"/>
    </source>
</evidence>
<dbReference type="FunFam" id="3.30.70.270:FF:000020">
    <property type="entry name" value="Transposon Tf2-6 polyprotein-like Protein"/>
    <property type="match status" value="1"/>
</dbReference>
<dbReference type="SUPFAM" id="SSF53098">
    <property type="entry name" value="Ribonuclease H-like"/>
    <property type="match status" value="1"/>
</dbReference>
<evidence type="ECO:0000313" key="6">
    <source>
        <dbReference type="EMBL" id="CAF3594724.1"/>
    </source>
</evidence>
<dbReference type="Gene3D" id="1.10.340.70">
    <property type="match status" value="1"/>
</dbReference>
<dbReference type="Pfam" id="PF17921">
    <property type="entry name" value="Integrase_H2C2"/>
    <property type="match status" value="1"/>
</dbReference>
<dbReference type="GO" id="GO:0003824">
    <property type="term" value="F:catalytic activity"/>
    <property type="evidence" value="ECO:0007669"/>
    <property type="project" value="UniProtKB-KW"/>
</dbReference>
<evidence type="ECO:0000259" key="4">
    <source>
        <dbReference type="Pfam" id="PF17921"/>
    </source>
</evidence>
<protein>
    <submittedName>
        <fullName evidence="5">Uncharacterized protein</fullName>
    </submittedName>
</protein>
<gene>
    <name evidence="5" type="ORF">OVA965_LOCUS5145</name>
    <name evidence="6" type="ORF">TMI583_LOCUS5139</name>
</gene>
<evidence type="ECO:0000313" key="7">
    <source>
        <dbReference type="Proteomes" id="UP000677228"/>
    </source>
</evidence>
<feature type="domain" description="Reverse transcriptase/retrotransposon-derived protein RNase H-like" evidence="3">
    <location>
        <begin position="66"/>
        <end position="159"/>
    </location>
</feature>
<dbReference type="Pfam" id="PF17919">
    <property type="entry name" value="RT_RNaseH_2"/>
    <property type="match status" value="1"/>
</dbReference>
<keyword evidence="1" id="KW-0511">Multifunctional enzyme</keyword>
<dbReference type="InterPro" id="IPR012337">
    <property type="entry name" value="RNaseH-like_sf"/>
</dbReference>
<dbReference type="FunFam" id="1.10.340.70:FF:000001">
    <property type="entry name" value="Retrovirus-related Pol polyprotein from transposon gypsy-like Protein"/>
    <property type="match status" value="1"/>
</dbReference>
<sequence length="671" mass="78045">MISSVHLRKKIRAIIGLNPPRTLNEANEFIGKLNWYRKFIPRFAEIAAPIHKVTNKTKKTKHDFHWHDEQQQAFEKFKQILTTYPLFLQFPDATAPFILAADASDIGISGILRQETPKGTKINYYKSRSLSDTEKRYDTIEKEALAIYWCITDLRQYIGDLYVSIETDHKPLTNFHKKDINNKRVMNGLFKLQDIIPQIREIKHILRDKNTGPDYLSKHPTSSPCVEITLEGDEEHWPRGTEAWEIKPPRINSFTAQINAVITRQEAKRRQPLPESLSRHITTATSPTSATSTSSISLSSTPLFNFSINRIRDEQQKDPVLQDKIKEVRLNPSKHAFEIRDHVLYKLLPRGKLNRSLPYLPQSLIKHILFTDHDHPLSGHFGVERTWTNLKNKYYWPNMKESIEHYIRSCLECSKFNIQRKKLPGLLQPIEPPDEVFQVLGIDWWGPAPESSVGNKYVLVITDRLSGSVIAKASRNNTAQATAEILMEHMILLTTHGQTERFNATFATQLSKYCDEERTNWDVYLPSVVFAYNHGQHSSTGFTPYQLAFCRKSRSPFDSPRTAVKFSKLHEYWIELNRFKHWAIKQARQNTEYQQTLAKRRYDKNRSNPSYAVDDLVWLKILAGRTKLDERYRSPFRVTGQLNPVTYTVEDDSFAYTVHVNNLLPVYERFF</sequence>
<dbReference type="InterPro" id="IPR041577">
    <property type="entry name" value="RT_RNaseH_2"/>
</dbReference>
<dbReference type="InterPro" id="IPR050951">
    <property type="entry name" value="Retrovirus_Pol_polyprotein"/>
</dbReference>
<dbReference type="InterPro" id="IPR036397">
    <property type="entry name" value="RNaseH_sf"/>
</dbReference>
<dbReference type="Gene3D" id="3.30.420.10">
    <property type="entry name" value="Ribonuclease H-like superfamily/Ribonuclease H"/>
    <property type="match status" value="2"/>
</dbReference>
<dbReference type="InterPro" id="IPR043502">
    <property type="entry name" value="DNA/RNA_pol_sf"/>
</dbReference>
<reference evidence="5" key="1">
    <citation type="submission" date="2021-02" db="EMBL/GenBank/DDBJ databases">
        <authorList>
            <person name="Nowell W R."/>
        </authorList>
    </citation>
    <scope>NUCLEOTIDE SEQUENCE</scope>
</reference>
<evidence type="ECO:0000256" key="2">
    <source>
        <dbReference type="SAM" id="MobiDB-lite"/>
    </source>
</evidence>
<proteinExistence type="predicted"/>
<feature type="region of interest" description="Disordered" evidence="2">
    <location>
        <begin position="265"/>
        <end position="297"/>
    </location>
</feature>
<dbReference type="EMBL" id="CAJNOK010001417">
    <property type="protein sequence ID" value="CAF0810975.1"/>
    <property type="molecule type" value="Genomic_DNA"/>
</dbReference>
<dbReference type="EMBL" id="CAJOBA010001416">
    <property type="protein sequence ID" value="CAF3594724.1"/>
    <property type="molecule type" value="Genomic_DNA"/>
</dbReference>
<dbReference type="InterPro" id="IPR041588">
    <property type="entry name" value="Integrase_H2C2"/>
</dbReference>
<dbReference type="PANTHER" id="PTHR37984">
    <property type="entry name" value="PROTEIN CBG26694"/>
    <property type="match status" value="1"/>
</dbReference>
<accession>A0A8S2CV09</accession>
<evidence type="ECO:0000313" key="5">
    <source>
        <dbReference type="EMBL" id="CAF0810975.1"/>
    </source>
</evidence>
<feature type="compositionally biased region" description="Low complexity" evidence="2">
    <location>
        <begin position="281"/>
        <end position="297"/>
    </location>
</feature>
<dbReference type="SUPFAM" id="SSF56672">
    <property type="entry name" value="DNA/RNA polymerases"/>
    <property type="match status" value="1"/>
</dbReference>
<dbReference type="GO" id="GO:0006259">
    <property type="term" value="P:DNA metabolic process"/>
    <property type="evidence" value="ECO:0007669"/>
    <property type="project" value="UniProtKB-ARBA"/>
</dbReference>
<dbReference type="GO" id="GO:0003676">
    <property type="term" value="F:nucleic acid binding"/>
    <property type="evidence" value="ECO:0007669"/>
    <property type="project" value="InterPro"/>
</dbReference>
<comment type="caution">
    <text evidence="5">The sequence shown here is derived from an EMBL/GenBank/DDBJ whole genome shotgun (WGS) entry which is preliminary data.</text>
</comment>
<evidence type="ECO:0000259" key="3">
    <source>
        <dbReference type="Pfam" id="PF17919"/>
    </source>
</evidence>
<name>A0A8S2CV09_9BILA</name>
<dbReference type="CDD" id="cd09274">
    <property type="entry name" value="RNase_HI_RT_Ty3"/>
    <property type="match status" value="1"/>
</dbReference>
<dbReference type="PANTHER" id="PTHR37984:SF5">
    <property type="entry name" value="PROTEIN NYNRIN-LIKE"/>
    <property type="match status" value="1"/>
</dbReference>
<dbReference type="Proteomes" id="UP000677228">
    <property type="component" value="Unassembled WGS sequence"/>
</dbReference>
<dbReference type="AlphaFoldDB" id="A0A8S2CV09"/>
<feature type="domain" description="Integrase zinc-binding" evidence="4">
    <location>
        <begin position="361"/>
        <end position="417"/>
    </location>
</feature>
<dbReference type="Gene3D" id="3.30.70.270">
    <property type="match status" value="1"/>
</dbReference>